<keyword evidence="1" id="KW-0472">Membrane</keyword>
<evidence type="ECO:0000313" key="2">
    <source>
        <dbReference type="EMBL" id="MCW1921695.1"/>
    </source>
</evidence>
<dbReference type="Proteomes" id="UP001320876">
    <property type="component" value="Unassembled WGS sequence"/>
</dbReference>
<proteinExistence type="predicted"/>
<keyword evidence="3" id="KW-1185">Reference proteome</keyword>
<accession>A0ABT3GEG5</accession>
<feature type="transmembrane region" description="Helical" evidence="1">
    <location>
        <begin position="63"/>
        <end position="82"/>
    </location>
</feature>
<dbReference type="EMBL" id="JAPDDT010000001">
    <property type="protein sequence ID" value="MCW1921695.1"/>
    <property type="molecule type" value="Genomic_DNA"/>
</dbReference>
<gene>
    <name evidence="2" type="ORF">OKA05_03965</name>
</gene>
<dbReference type="RefSeq" id="WP_264485804.1">
    <property type="nucleotide sequence ID" value="NZ_JAPDDT010000001.1"/>
</dbReference>
<reference evidence="2 3" key="1">
    <citation type="submission" date="2022-10" db="EMBL/GenBank/DDBJ databases">
        <title>Luteolibacter arcticus strain CCTCC AB 2014275, whole genome shotgun sequencing project.</title>
        <authorList>
            <person name="Zhao G."/>
            <person name="Shen L."/>
        </authorList>
    </citation>
    <scope>NUCLEOTIDE SEQUENCE [LARGE SCALE GENOMIC DNA]</scope>
    <source>
        <strain evidence="2 3">CCTCC AB 2014275</strain>
    </source>
</reference>
<protein>
    <submittedName>
        <fullName evidence="2">Uncharacterized protein</fullName>
    </submittedName>
</protein>
<evidence type="ECO:0000256" key="1">
    <source>
        <dbReference type="SAM" id="Phobius"/>
    </source>
</evidence>
<feature type="transmembrane region" description="Helical" evidence="1">
    <location>
        <begin position="94"/>
        <end position="115"/>
    </location>
</feature>
<keyword evidence="1" id="KW-0812">Transmembrane</keyword>
<comment type="caution">
    <text evidence="2">The sequence shown here is derived from an EMBL/GenBank/DDBJ whole genome shotgun (WGS) entry which is preliminary data.</text>
</comment>
<feature type="transmembrane region" description="Helical" evidence="1">
    <location>
        <begin position="30"/>
        <end position="51"/>
    </location>
</feature>
<keyword evidence="1" id="KW-1133">Transmembrane helix</keyword>
<sequence>MVYDSNAQNVERICTTRGMGKSSEEQVGQWIGYCWPPVIGISALVAGHITASSSPKAFMSTHGFFEIAIVIAFLASIIYVIRLRPFRRDRWLRIPFYANWGMLALTVVGIISVFAGEL</sequence>
<evidence type="ECO:0000313" key="3">
    <source>
        <dbReference type="Proteomes" id="UP001320876"/>
    </source>
</evidence>
<name>A0ABT3GEG5_9BACT</name>
<organism evidence="2 3">
    <name type="scientific">Luteolibacter arcticus</name>
    <dbReference type="NCBI Taxonomy" id="1581411"/>
    <lineage>
        <taxon>Bacteria</taxon>
        <taxon>Pseudomonadati</taxon>
        <taxon>Verrucomicrobiota</taxon>
        <taxon>Verrucomicrobiia</taxon>
        <taxon>Verrucomicrobiales</taxon>
        <taxon>Verrucomicrobiaceae</taxon>
        <taxon>Luteolibacter</taxon>
    </lineage>
</organism>